<dbReference type="OrthoDB" id="534810at2759"/>
<dbReference type="Gene3D" id="2.60.40.1180">
    <property type="entry name" value="Golgi alpha-mannosidase II"/>
    <property type="match status" value="1"/>
</dbReference>
<dbReference type="InterPro" id="IPR017853">
    <property type="entry name" value="GH"/>
</dbReference>
<dbReference type="PANTHER" id="PTHR36183:SF2">
    <property type="entry name" value="BETA-GLUCURONIDASE C-TERMINAL DOMAIN-CONTAINING PROTEIN"/>
    <property type="match status" value="1"/>
</dbReference>
<evidence type="ECO:0000256" key="2">
    <source>
        <dbReference type="SAM" id="SignalP"/>
    </source>
</evidence>
<dbReference type="PANTHER" id="PTHR36183">
    <property type="entry name" value="BETA-GLUCURONIDASE"/>
    <property type="match status" value="1"/>
</dbReference>
<feature type="signal peptide" evidence="2">
    <location>
        <begin position="1"/>
        <end position="25"/>
    </location>
</feature>
<keyword evidence="2" id="KW-0732">Signal</keyword>
<evidence type="ECO:0000313" key="3">
    <source>
        <dbReference type="EMBL" id="GBF99210.1"/>
    </source>
</evidence>
<feature type="region of interest" description="Disordered" evidence="1">
    <location>
        <begin position="819"/>
        <end position="843"/>
    </location>
</feature>
<dbReference type="Proteomes" id="UP000247498">
    <property type="component" value="Unassembled WGS sequence"/>
</dbReference>
<feature type="region of interest" description="Disordered" evidence="1">
    <location>
        <begin position="880"/>
        <end position="905"/>
    </location>
</feature>
<dbReference type="SUPFAM" id="SSF51445">
    <property type="entry name" value="(Trans)glycosidases"/>
    <property type="match status" value="1"/>
</dbReference>
<feature type="compositionally biased region" description="Gly residues" evidence="1">
    <location>
        <begin position="887"/>
        <end position="905"/>
    </location>
</feature>
<keyword evidence="4" id="KW-1185">Reference proteome</keyword>
<evidence type="ECO:0000313" key="4">
    <source>
        <dbReference type="Proteomes" id="UP000247498"/>
    </source>
</evidence>
<feature type="chain" id="PRO_5015875062" evidence="2">
    <location>
        <begin position="26"/>
        <end position="905"/>
    </location>
</feature>
<dbReference type="AlphaFoldDB" id="A0A2V0PMT2"/>
<evidence type="ECO:0000256" key="1">
    <source>
        <dbReference type="SAM" id="MobiDB-lite"/>
    </source>
</evidence>
<reference evidence="3 4" key="1">
    <citation type="journal article" date="2018" name="Sci. Rep.">
        <title>Raphidocelis subcapitata (=Pseudokirchneriella subcapitata) provides an insight into genome evolution and environmental adaptations in the Sphaeropleales.</title>
        <authorList>
            <person name="Suzuki S."/>
            <person name="Yamaguchi H."/>
            <person name="Nakajima N."/>
            <person name="Kawachi M."/>
        </authorList>
    </citation>
    <scope>NUCLEOTIDE SEQUENCE [LARGE SCALE GENOMIC DNA]</scope>
    <source>
        <strain evidence="3 4">NIES-35</strain>
    </source>
</reference>
<comment type="caution">
    <text evidence="3">The sequence shown here is derived from an EMBL/GenBank/DDBJ whole genome shotgun (WGS) entry which is preliminary data.</text>
</comment>
<protein>
    <submittedName>
        <fullName evidence="3">Uncharacterized protein</fullName>
    </submittedName>
</protein>
<feature type="compositionally biased region" description="Polar residues" evidence="1">
    <location>
        <begin position="823"/>
        <end position="832"/>
    </location>
</feature>
<sequence>MARWELIAAVMLLGLLAHAPGRAAAEPRLGLSRCAGLDGAGRTYCSQFVAAKDSYTKYKSAADWARFATDSYLCSGIDPLCLNQDIKVARPHNSSCRVLPEDTMCSDKPNQPAFCRAGVCYYPSGIPLPSRFDVEGAQVERARAFAPPPRPRYREGPRSSFHYTQRQYNQYSEGAGPWGPDLNSPWGPDLNLTFGIDQSTLGRFVPGSFIGISREYTNESVYWDRNLEAWGAILNVLGPSPIIRIGGASQEALTAPPTADYLRSLVTLHCALGVRFIIGLPLFQNAPALALQIKQAFQKAFQNFPRAIVSFELGNEPNYWPSGSAGAFIWGTGQPVCAKVNYPTPPEFVPNGAGVFTPPGTSGAAGDYYLYTKYRPTYQPFFADQVCYTPRTLDFYPGWARYTTYFGIAANTVTGCNGPQTPEQALWARPYWGPTAQRRDIISGPGWGTLRVGASNVTQLIALAKGCFWNEATVHYYTPVANRNATIEAMLNEIFVDEAVRDLRLLVDGVQEYSRVRVSEANSIAGGGRTGVSNVFAAALWSAQIAFEFALAGASGINFHWGNGGLFSAPDAEPAYIGVSNRFANRDPNQPYPSVRAPFYGYVLFSRATGMNGQAVALNLPQPQSGGPFGPDCGNGVRIYGFLLPATSEISVAVINKTNRTDCTISLSLTGKFPDGTITRLLPGPDGLASVSGITWGGATYEGSRDGRLRGNPSSEIATAQFYDPEVGNMTTTYFLRVPRSSAALLLVPTTEGNADAAAPVPPSADEAEEDQYDAMQRARAGIIIPSLPSVYGPLATQYRVTFGNNADAERLERGQFALRSDGTYQPVNTPVPTSPVKQGLPRDGGAAIQAAAAVCPGIQKIMANEARGLMVQGLFDDITGDSSGTDGSGSGGGGYGGGSSKRRR</sequence>
<accession>A0A2V0PMT2</accession>
<organism evidence="3 4">
    <name type="scientific">Raphidocelis subcapitata</name>
    <dbReference type="NCBI Taxonomy" id="307507"/>
    <lineage>
        <taxon>Eukaryota</taxon>
        <taxon>Viridiplantae</taxon>
        <taxon>Chlorophyta</taxon>
        <taxon>core chlorophytes</taxon>
        <taxon>Chlorophyceae</taxon>
        <taxon>CS clade</taxon>
        <taxon>Sphaeropleales</taxon>
        <taxon>Selenastraceae</taxon>
        <taxon>Raphidocelis</taxon>
    </lineage>
</organism>
<gene>
    <name evidence="3" type="ORF">Rsub_12469</name>
</gene>
<dbReference type="Gene3D" id="3.20.20.80">
    <property type="entry name" value="Glycosidases"/>
    <property type="match status" value="2"/>
</dbReference>
<dbReference type="InterPro" id="IPR052974">
    <property type="entry name" value="GH79_Enzymes"/>
</dbReference>
<proteinExistence type="predicted"/>
<dbReference type="InParanoid" id="A0A2V0PMT2"/>
<dbReference type="EMBL" id="BDRX01000149">
    <property type="protein sequence ID" value="GBF99210.1"/>
    <property type="molecule type" value="Genomic_DNA"/>
</dbReference>
<name>A0A2V0PMT2_9CHLO</name>
<dbReference type="InterPro" id="IPR013780">
    <property type="entry name" value="Glyco_hydro_b"/>
</dbReference>